<dbReference type="AlphaFoldDB" id="W1Y3G3"/>
<reference evidence="1" key="1">
    <citation type="submission" date="2013-12" db="EMBL/GenBank/DDBJ databases">
        <title>A Varibaculum cambriense genome reconstructed from a premature infant gut community with otherwise low bacterial novelty that shifts toward anaerobic metabolism during the third week of life.</title>
        <authorList>
            <person name="Brown C.T."/>
            <person name="Sharon I."/>
            <person name="Thomas B.C."/>
            <person name="Castelle C.J."/>
            <person name="Morowitz M.J."/>
            <person name="Banfield J.F."/>
        </authorList>
    </citation>
    <scope>NUCLEOTIDE SEQUENCE</scope>
</reference>
<name>W1Y3G3_9ZZZZ</name>
<accession>W1Y3G3</accession>
<gene>
    <name evidence="1" type="ORF">Q604_UNBC09974G0001</name>
</gene>
<proteinExistence type="predicted"/>
<comment type="caution">
    <text evidence="1">The sequence shown here is derived from an EMBL/GenBank/DDBJ whole genome shotgun (WGS) entry which is preliminary data.</text>
</comment>
<sequence length="42" mass="4833">MAGTLMPTAQFHASQTAKELFRANSNHMVFSARTREHHRAHR</sequence>
<feature type="non-terminal residue" evidence="1">
    <location>
        <position position="42"/>
    </location>
</feature>
<protein>
    <submittedName>
        <fullName evidence="1">Uncharacterized protein</fullName>
    </submittedName>
</protein>
<organism evidence="1">
    <name type="scientific">human gut metagenome</name>
    <dbReference type="NCBI Taxonomy" id="408170"/>
    <lineage>
        <taxon>unclassified sequences</taxon>
        <taxon>metagenomes</taxon>
        <taxon>organismal metagenomes</taxon>
    </lineage>
</organism>
<evidence type="ECO:0000313" key="1">
    <source>
        <dbReference type="EMBL" id="ETJ35664.1"/>
    </source>
</evidence>
<dbReference type="EMBL" id="AZMM01009974">
    <property type="protein sequence ID" value="ETJ35664.1"/>
    <property type="molecule type" value="Genomic_DNA"/>
</dbReference>